<protein>
    <submittedName>
        <fullName evidence="2">Polysaccharide pyruvyl transferase</fullName>
    </submittedName>
</protein>
<dbReference type="EMBL" id="JGZL01000015">
    <property type="protein sequence ID" value="KFI85939.1"/>
    <property type="molecule type" value="Genomic_DNA"/>
</dbReference>
<keyword evidence="3" id="KW-1185">Reference proteome</keyword>
<dbReference type="STRING" id="78346.BRUM_1375"/>
<dbReference type="Proteomes" id="UP000029078">
    <property type="component" value="Unassembled WGS sequence"/>
</dbReference>
<name>A0A087CRN9_BIFRU</name>
<evidence type="ECO:0000259" key="1">
    <source>
        <dbReference type="Pfam" id="PF04230"/>
    </source>
</evidence>
<evidence type="ECO:0000313" key="3">
    <source>
        <dbReference type="Proteomes" id="UP000029078"/>
    </source>
</evidence>
<comment type="caution">
    <text evidence="2">The sequence shown here is derived from an EMBL/GenBank/DDBJ whole genome shotgun (WGS) entry which is preliminary data.</text>
</comment>
<keyword evidence="2" id="KW-0808">Transferase</keyword>
<evidence type="ECO:0000313" key="2">
    <source>
        <dbReference type="EMBL" id="KFI85939.1"/>
    </source>
</evidence>
<dbReference type="InterPro" id="IPR007345">
    <property type="entry name" value="Polysacch_pyruvyl_Trfase"/>
</dbReference>
<dbReference type="eggNOG" id="COG2327">
    <property type="taxonomic scope" value="Bacteria"/>
</dbReference>
<feature type="domain" description="Polysaccharide pyruvyl transferase" evidence="1">
    <location>
        <begin position="13"/>
        <end position="311"/>
    </location>
</feature>
<accession>A0A087CRN9</accession>
<proteinExistence type="predicted"/>
<dbReference type="Pfam" id="PF04230">
    <property type="entry name" value="PS_pyruv_trans"/>
    <property type="match status" value="1"/>
</dbReference>
<dbReference type="GO" id="GO:0016740">
    <property type="term" value="F:transferase activity"/>
    <property type="evidence" value="ECO:0007669"/>
    <property type="project" value="UniProtKB-KW"/>
</dbReference>
<gene>
    <name evidence="2" type="ORF">BRUM_1375</name>
</gene>
<organism evidence="2 3">
    <name type="scientific">Bifidobacterium ruminantium</name>
    <dbReference type="NCBI Taxonomy" id="78346"/>
    <lineage>
        <taxon>Bacteria</taxon>
        <taxon>Bacillati</taxon>
        <taxon>Actinomycetota</taxon>
        <taxon>Actinomycetes</taxon>
        <taxon>Bifidobacteriales</taxon>
        <taxon>Bifidobacteriaceae</taxon>
        <taxon>Bifidobacterium</taxon>
    </lineage>
</organism>
<reference evidence="2 3" key="1">
    <citation type="submission" date="2014-03" db="EMBL/GenBank/DDBJ databases">
        <title>Genomics of Bifidobacteria.</title>
        <authorList>
            <person name="Ventura M."/>
            <person name="Milani C."/>
            <person name="Lugli G.A."/>
        </authorList>
    </citation>
    <scope>NUCLEOTIDE SEQUENCE [LARGE SCALE GENOMIC DNA]</scope>
    <source>
        <strain evidence="2 3">LMG 21811</strain>
    </source>
</reference>
<dbReference type="RefSeq" id="WP_021912793.1">
    <property type="nucleotide sequence ID" value="NZ_JGZL01000015.1"/>
</dbReference>
<dbReference type="AlphaFoldDB" id="A0A087CRN9"/>
<sequence length="371" mass="42187">MRIGTITFHCAYNFGSALQTYALRKYLTNLGHDVHVIDYRSADFNGYKIFRGIGVKSFIADLLFLPGNLRRRSSFQSFWHKCFGLTSRTYEGADAERSLAEDLKDYDALICGSDQIWNLDCTLGPVPPFFLSFASDGTKKIAYAPSLSHAKFEEKNFTLEDKKHVSEWLNRFDALSVRELSVAGQFQQLTNKHIVETLDPTLLLNLEDYRHIQAPRLPKKLEAGKYIFAYTLWPNKDMVHYIDKLAAKRGLTIVYYSQKPIRYQSHAINVWGIGPADFLTLIDKANCVISNSFHATVFSILYGKPFLTFGTEKSSSRMRTLLVKLGLPEKHLLPPDFEGGSNVEPFASVLNMARLNNLRADSERFLNDALM</sequence>